<gene>
    <name evidence="4" type="ORF">CR194_02870</name>
</gene>
<proteinExistence type="predicted"/>
<dbReference type="Proteomes" id="UP000248214">
    <property type="component" value="Unassembled WGS sequence"/>
</dbReference>
<feature type="domain" description="Phospholipid/glycerol acyltransferase" evidence="3">
    <location>
        <begin position="40"/>
        <end position="152"/>
    </location>
</feature>
<protein>
    <submittedName>
        <fullName evidence="4">1-acyl-sn-glycerol-3-phosphate acyltransferase</fullName>
    </submittedName>
</protein>
<dbReference type="Pfam" id="PF01553">
    <property type="entry name" value="Acyltransferase"/>
    <property type="match status" value="1"/>
</dbReference>
<evidence type="ECO:0000259" key="3">
    <source>
        <dbReference type="SMART" id="SM00563"/>
    </source>
</evidence>
<accession>A0A323TIX1</accession>
<sequence>MGRLSNKLYSVGQFVCRTYFRLFYRIKVEGKENIPSDGGILLCSNHIHLLDPPFVGAFLKRQTRFMAKAELFDAPILKRLLPKLGAFPIRRGMSDRQALRTGLKLLKDSEMIGLFPEGTRSKTGKLGKGLTGVGFFALRSNASVVPCAVIGTYKPFSTLKVVYGPPVDMESARENKISAEEATEQIMSGIQRILDENHH</sequence>
<keyword evidence="1 4" id="KW-0808">Transferase</keyword>
<dbReference type="PANTHER" id="PTHR10434">
    <property type="entry name" value="1-ACYL-SN-GLYCEROL-3-PHOSPHATE ACYLTRANSFERASE"/>
    <property type="match status" value="1"/>
</dbReference>
<dbReference type="GO" id="GO:0003841">
    <property type="term" value="F:1-acylglycerol-3-phosphate O-acyltransferase activity"/>
    <property type="evidence" value="ECO:0007669"/>
    <property type="project" value="TreeGrafter"/>
</dbReference>
<dbReference type="PANTHER" id="PTHR10434:SF11">
    <property type="entry name" value="1-ACYL-SN-GLYCEROL-3-PHOSPHATE ACYLTRANSFERASE"/>
    <property type="match status" value="1"/>
</dbReference>
<organism evidence="4 5">
    <name type="scientific">Salipaludibacillus keqinensis</name>
    <dbReference type="NCBI Taxonomy" id="2045207"/>
    <lineage>
        <taxon>Bacteria</taxon>
        <taxon>Bacillati</taxon>
        <taxon>Bacillota</taxon>
        <taxon>Bacilli</taxon>
        <taxon>Bacillales</taxon>
        <taxon>Bacillaceae</taxon>
    </lineage>
</organism>
<dbReference type="SMART" id="SM00563">
    <property type="entry name" value="PlsC"/>
    <property type="match status" value="1"/>
</dbReference>
<evidence type="ECO:0000256" key="2">
    <source>
        <dbReference type="ARBA" id="ARBA00023315"/>
    </source>
</evidence>
<keyword evidence="2 4" id="KW-0012">Acyltransferase</keyword>
<name>A0A323TIX1_9BACI</name>
<reference evidence="4 5" key="1">
    <citation type="submission" date="2017-10" db="EMBL/GenBank/DDBJ databases">
        <title>Bacillus sp. nov., a halophilic bacterium isolated from a Keqin Lake.</title>
        <authorList>
            <person name="Wang H."/>
        </authorList>
    </citation>
    <scope>NUCLEOTIDE SEQUENCE [LARGE SCALE GENOMIC DNA]</scope>
    <source>
        <strain evidence="4 5">KQ-12</strain>
    </source>
</reference>
<dbReference type="AlphaFoldDB" id="A0A323TIX1"/>
<dbReference type="GO" id="GO:0006654">
    <property type="term" value="P:phosphatidic acid biosynthetic process"/>
    <property type="evidence" value="ECO:0007669"/>
    <property type="project" value="TreeGrafter"/>
</dbReference>
<dbReference type="CDD" id="cd07989">
    <property type="entry name" value="LPLAT_AGPAT-like"/>
    <property type="match status" value="1"/>
</dbReference>
<dbReference type="EMBL" id="PDOD01000001">
    <property type="protein sequence ID" value="PYZ94490.1"/>
    <property type="molecule type" value="Genomic_DNA"/>
</dbReference>
<dbReference type="OrthoDB" id="9803035at2"/>
<evidence type="ECO:0000313" key="4">
    <source>
        <dbReference type="EMBL" id="PYZ94490.1"/>
    </source>
</evidence>
<keyword evidence="5" id="KW-1185">Reference proteome</keyword>
<dbReference type="InterPro" id="IPR002123">
    <property type="entry name" value="Plipid/glycerol_acylTrfase"/>
</dbReference>
<evidence type="ECO:0000256" key="1">
    <source>
        <dbReference type="ARBA" id="ARBA00022679"/>
    </source>
</evidence>
<evidence type="ECO:0000313" key="5">
    <source>
        <dbReference type="Proteomes" id="UP000248214"/>
    </source>
</evidence>
<dbReference type="SUPFAM" id="SSF69593">
    <property type="entry name" value="Glycerol-3-phosphate (1)-acyltransferase"/>
    <property type="match status" value="1"/>
</dbReference>
<comment type="caution">
    <text evidence="4">The sequence shown here is derived from an EMBL/GenBank/DDBJ whole genome shotgun (WGS) entry which is preliminary data.</text>
</comment>